<evidence type="ECO:0000313" key="1">
    <source>
        <dbReference type="EMBL" id="KUM48988.1"/>
    </source>
</evidence>
<geneLocation type="mitochondrion" evidence="1"/>
<name>A0A101M147_PICGL</name>
<reference evidence="1" key="1">
    <citation type="journal article" date="2015" name="Genome Biol. Evol.">
        <title>Organellar Genomes of White Spruce (Picea glauca): Assembly and Annotation.</title>
        <authorList>
            <person name="Jackman S.D."/>
            <person name="Warren R.L."/>
            <person name="Gibb E.A."/>
            <person name="Vandervalk B.P."/>
            <person name="Mohamadi H."/>
            <person name="Chu J."/>
            <person name="Raymond A."/>
            <person name="Pleasance S."/>
            <person name="Coope R."/>
            <person name="Wildung M.R."/>
            <person name="Ritland C.E."/>
            <person name="Bousquet J."/>
            <person name="Jones S.J."/>
            <person name="Bohlmann J."/>
            <person name="Birol I."/>
        </authorList>
    </citation>
    <scope>NUCLEOTIDE SEQUENCE [LARGE SCALE GENOMIC DNA]</scope>
    <source>
        <tissue evidence="1">Flushing bud</tissue>
    </source>
</reference>
<gene>
    <name evidence="1" type="ORF">ABT39_MTgene4324</name>
</gene>
<sequence>MDSSNSISPIKHSAIDSLSVIRVACAMYRLGTTNSVDIIASCPYTRWKGVFLCNLLVVVLYAYNTVRKISSQSYLFAEKTFVKSFSRILLKASMVPFDCGRYRLFLWCWMRNYFVSISIVELRKCLPWSLVRLCVHSNLVRIFSLKEKLE</sequence>
<protein>
    <submittedName>
        <fullName evidence="1">Uncharacterized protein</fullName>
    </submittedName>
</protein>
<organism evidence="1">
    <name type="scientific">Picea glauca</name>
    <name type="common">White spruce</name>
    <name type="synonym">Pinus glauca</name>
    <dbReference type="NCBI Taxonomy" id="3330"/>
    <lineage>
        <taxon>Eukaryota</taxon>
        <taxon>Viridiplantae</taxon>
        <taxon>Streptophyta</taxon>
        <taxon>Embryophyta</taxon>
        <taxon>Tracheophyta</taxon>
        <taxon>Spermatophyta</taxon>
        <taxon>Pinopsida</taxon>
        <taxon>Pinidae</taxon>
        <taxon>Conifers I</taxon>
        <taxon>Pinales</taxon>
        <taxon>Pinaceae</taxon>
        <taxon>Picea</taxon>
    </lineage>
</organism>
<comment type="caution">
    <text evidence="1">The sequence shown here is derived from an EMBL/GenBank/DDBJ whole genome shotgun (WGS) entry which is preliminary data.</text>
</comment>
<accession>A0A101M147</accession>
<dbReference type="EMBL" id="LKAM01000004">
    <property type="protein sequence ID" value="KUM48988.1"/>
    <property type="molecule type" value="Genomic_DNA"/>
</dbReference>
<dbReference type="AlphaFoldDB" id="A0A101M147"/>
<keyword evidence="1" id="KW-0496">Mitochondrion</keyword>
<proteinExistence type="predicted"/>